<dbReference type="EMBL" id="BQKI01000082">
    <property type="protein sequence ID" value="GJN31475.1"/>
    <property type="molecule type" value="Genomic_DNA"/>
</dbReference>
<evidence type="ECO:0000313" key="1">
    <source>
        <dbReference type="EMBL" id="GJN31475.1"/>
    </source>
</evidence>
<gene>
    <name evidence="1" type="primary">gb19879</name>
    <name evidence="1" type="ORF">PR202_gb19879</name>
</gene>
<evidence type="ECO:0000313" key="2">
    <source>
        <dbReference type="Proteomes" id="UP001054889"/>
    </source>
</evidence>
<dbReference type="PANTHER" id="PTHR31170:SF18">
    <property type="entry name" value="(WILD MALAYSIAN BANANA) HYPOTHETICAL PROTEIN"/>
    <property type="match status" value="1"/>
</dbReference>
<dbReference type="Proteomes" id="UP001054889">
    <property type="component" value="Unassembled WGS sequence"/>
</dbReference>
<protein>
    <submittedName>
        <fullName evidence="1">Uncharacterized protein</fullName>
    </submittedName>
</protein>
<dbReference type="PANTHER" id="PTHR31170">
    <property type="entry name" value="BNAC04G53230D PROTEIN"/>
    <property type="match status" value="1"/>
</dbReference>
<keyword evidence="2" id="KW-1185">Reference proteome</keyword>
<name>A0AAV5F991_ELECO</name>
<accession>A0AAV5F991</accession>
<organism evidence="1 2">
    <name type="scientific">Eleusine coracana subsp. coracana</name>
    <dbReference type="NCBI Taxonomy" id="191504"/>
    <lineage>
        <taxon>Eukaryota</taxon>
        <taxon>Viridiplantae</taxon>
        <taxon>Streptophyta</taxon>
        <taxon>Embryophyta</taxon>
        <taxon>Tracheophyta</taxon>
        <taxon>Spermatophyta</taxon>
        <taxon>Magnoliopsida</taxon>
        <taxon>Liliopsida</taxon>
        <taxon>Poales</taxon>
        <taxon>Poaceae</taxon>
        <taxon>PACMAD clade</taxon>
        <taxon>Chloridoideae</taxon>
        <taxon>Cynodonteae</taxon>
        <taxon>Eleusininae</taxon>
        <taxon>Eleusine</taxon>
    </lineage>
</organism>
<reference evidence="1" key="2">
    <citation type="submission" date="2021-12" db="EMBL/GenBank/DDBJ databases">
        <title>Resequencing data analysis of finger millet.</title>
        <authorList>
            <person name="Hatakeyama M."/>
            <person name="Aluri S."/>
            <person name="Balachadran M.T."/>
            <person name="Sivarajan S.R."/>
            <person name="Poveda L."/>
            <person name="Shimizu-Inatsugi R."/>
            <person name="Schlapbach R."/>
            <person name="Sreeman S.M."/>
            <person name="Shimizu K.K."/>
        </authorList>
    </citation>
    <scope>NUCLEOTIDE SEQUENCE</scope>
</reference>
<proteinExistence type="predicted"/>
<dbReference type="InterPro" id="IPR004158">
    <property type="entry name" value="DUF247_pln"/>
</dbReference>
<dbReference type="Pfam" id="PF03140">
    <property type="entry name" value="DUF247"/>
    <property type="match status" value="1"/>
</dbReference>
<dbReference type="AlphaFoldDB" id="A0AAV5F991"/>
<comment type="caution">
    <text evidence="1">The sequence shown here is derived from an EMBL/GenBank/DDBJ whole genome shotgun (WGS) entry which is preliminary data.</text>
</comment>
<sequence length="107" mass="12554">MKQWSKRYIYRVPAWIKNLHPDSHPEKCNAYRPQLMSLGPFHHGVSDLLWDAYEDIGAEWEGERFVKLMVTDGCFLLELLMMGEAEGNMPEDYPPMDPVFSKHGYYT</sequence>
<reference evidence="1" key="1">
    <citation type="journal article" date="2018" name="DNA Res.">
        <title>Multiple hybrid de novo genome assembly of finger millet, an orphan allotetraploid crop.</title>
        <authorList>
            <person name="Hatakeyama M."/>
            <person name="Aluri S."/>
            <person name="Balachadran M.T."/>
            <person name="Sivarajan S.R."/>
            <person name="Patrignani A."/>
            <person name="Gruter S."/>
            <person name="Poveda L."/>
            <person name="Shimizu-Inatsugi R."/>
            <person name="Baeten J."/>
            <person name="Francoijs K.J."/>
            <person name="Nataraja K.N."/>
            <person name="Reddy Y.A.N."/>
            <person name="Phadnis S."/>
            <person name="Ravikumar R.L."/>
            <person name="Schlapbach R."/>
            <person name="Sreeman S.M."/>
            <person name="Shimizu K.K."/>
        </authorList>
    </citation>
    <scope>NUCLEOTIDE SEQUENCE</scope>
</reference>